<evidence type="ECO:0000256" key="4">
    <source>
        <dbReference type="SAM" id="Phobius"/>
    </source>
</evidence>
<evidence type="ECO:0000313" key="6">
    <source>
        <dbReference type="Proteomes" id="UP000636709"/>
    </source>
</evidence>
<evidence type="ECO:0000256" key="2">
    <source>
        <dbReference type="ARBA" id="ARBA00023136"/>
    </source>
</evidence>
<dbReference type="GO" id="GO:0098542">
    <property type="term" value="P:defense response to other organism"/>
    <property type="evidence" value="ECO:0007669"/>
    <property type="project" value="InterPro"/>
</dbReference>
<keyword evidence="4" id="KW-0812">Transmembrane</keyword>
<dbReference type="AlphaFoldDB" id="A0A835BSL2"/>
<comment type="caution">
    <text evidence="5">The sequence shown here is derived from an EMBL/GenBank/DDBJ whole genome shotgun (WGS) entry which is preliminary data.</text>
</comment>
<dbReference type="InterPro" id="IPR044839">
    <property type="entry name" value="NDR1-like"/>
</dbReference>
<keyword evidence="2 4" id="KW-0472">Membrane</keyword>
<comment type="subcellular location">
    <subcellularLocation>
        <location evidence="1">Membrane</location>
    </subcellularLocation>
</comment>
<organism evidence="5 6">
    <name type="scientific">Digitaria exilis</name>
    <dbReference type="NCBI Taxonomy" id="1010633"/>
    <lineage>
        <taxon>Eukaryota</taxon>
        <taxon>Viridiplantae</taxon>
        <taxon>Streptophyta</taxon>
        <taxon>Embryophyta</taxon>
        <taxon>Tracheophyta</taxon>
        <taxon>Spermatophyta</taxon>
        <taxon>Magnoliopsida</taxon>
        <taxon>Liliopsida</taxon>
        <taxon>Poales</taxon>
        <taxon>Poaceae</taxon>
        <taxon>PACMAD clade</taxon>
        <taxon>Panicoideae</taxon>
        <taxon>Panicodae</taxon>
        <taxon>Paniceae</taxon>
        <taxon>Anthephorinae</taxon>
        <taxon>Digitaria</taxon>
    </lineage>
</organism>
<dbReference type="EMBL" id="JACEFO010001739">
    <property type="protein sequence ID" value="KAF8713952.1"/>
    <property type="molecule type" value="Genomic_DNA"/>
</dbReference>
<dbReference type="PANTHER" id="PTHR31415">
    <property type="entry name" value="OS05G0367900 PROTEIN"/>
    <property type="match status" value="1"/>
</dbReference>
<evidence type="ECO:0000256" key="1">
    <source>
        <dbReference type="ARBA" id="ARBA00004370"/>
    </source>
</evidence>
<name>A0A835BSL2_9POAL</name>
<proteinExistence type="predicted"/>
<evidence type="ECO:0000256" key="3">
    <source>
        <dbReference type="SAM" id="MobiDB-lite"/>
    </source>
</evidence>
<accession>A0A835BSL2</accession>
<protein>
    <recommendedName>
        <fullName evidence="7">Late embryogenesis abundant protein LEA-2 subgroup domain-containing protein</fullName>
    </recommendedName>
</protein>
<keyword evidence="4" id="KW-1133">Transmembrane helix</keyword>
<feature type="compositionally biased region" description="Low complexity" evidence="3">
    <location>
        <begin position="68"/>
        <end position="77"/>
    </location>
</feature>
<reference evidence="5" key="1">
    <citation type="submission" date="2020-07" db="EMBL/GenBank/DDBJ databases">
        <title>Genome sequence and genetic diversity analysis of an under-domesticated orphan crop, white fonio (Digitaria exilis).</title>
        <authorList>
            <person name="Bennetzen J.L."/>
            <person name="Chen S."/>
            <person name="Ma X."/>
            <person name="Wang X."/>
            <person name="Yssel A.E.J."/>
            <person name="Chaluvadi S.R."/>
            <person name="Johnson M."/>
            <person name="Gangashetty P."/>
            <person name="Hamidou F."/>
            <person name="Sanogo M.D."/>
            <person name="Zwaenepoel A."/>
            <person name="Wallace J."/>
            <person name="Van De Peer Y."/>
            <person name="Van Deynze A."/>
        </authorList>
    </citation>
    <scope>NUCLEOTIDE SEQUENCE</scope>
    <source>
        <tissue evidence="5">Leaves</tissue>
    </source>
</reference>
<dbReference type="GO" id="GO:0009506">
    <property type="term" value="C:plasmodesma"/>
    <property type="evidence" value="ECO:0007669"/>
    <property type="project" value="TreeGrafter"/>
</dbReference>
<feature type="region of interest" description="Disordered" evidence="3">
    <location>
        <begin position="1"/>
        <end position="84"/>
    </location>
</feature>
<dbReference type="PANTHER" id="PTHR31415:SF82">
    <property type="entry name" value="OS05G0203150 PROTEIN"/>
    <property type="match status" value="1"/>
</dbReference>
<dbReference type="GO" id="GO:0005886">
    <property type="term" value="C:plasma membrane"/>
    <property type="evidence" value="ECO:0007669"/>
    <property type="project" value="TreeGrafter"/>
</dbReference>
<dbReference type="OrthoDB" id="680642at2759"/>
<feature type="compositionally biased region" description="Low complexity" evidence="3">
    <location>
        <begin position="1"/>
        <end position="36"/>
    </location>
</feature>
<evidence type="ECO:0008006" key="7">
    <source>
        <dbReference type="Google" id="ProtNLM"/>
    </source>
</evidence>
<dbReference type="Proteomes" id="UP000636709">
    <property type="component" value="Unassembled WGS sequence"/>
</dbReference>
<sequence>MATEEPATPATNTPTIQPQEEDTPAAAATDTPAIDQPQEDGDPPPAAPATDTPAIDQPQEDDDPPAAAPATKTPAIQPHEDVYFPPPPPYDDMGCLLNLLSKVESMLDMKKIGTFLLVSIINLGISTGFAAVTSTIFWFFYFHPHTLHPRIGSAVLTTFDLPSSTAGHSALLYDLTLNVTFINKSSLTKVRFDHVISGLYYGGTKVGPSDYSVPSFKLKQERSRRVTLALQGQAKKVSADMAETFARERSEGLFNINVKVKTMLNYRFFPHRMTYYYEYDCWLQFPPVPGNGTTAVTGGFKCDVTK</sequence>
<gene>
    <name evidence="5" type="ORF">HU200_027937</name>
</gene>
<evidence type="ECO:0000313" key="5">
    <source>
        <dbReference type="EMBL" id="KAF8713952.1"/>
    </source>
</evidence>
<keyword evidence="6" id="KW-1185">Reference proteome</keyword>
<feature type="transmembrane region" description="Helical" evidence="4">
    <location>
        <begin position="115"/>
        <end position="141"/>
    </location>
</feature>
<feature type="compositionally biased region" description="Low complexity" evidence="3">
    <location>
        <begin position="48"/>
        <end position="57"/>
    </location>
</feature>